<gene>
    <name evidence="1" type="ORF">BT96DRAFT_814672</name>
</gene>
<proteinExistence type="predicted"/>
<dbReference type="OrthoDB" id="3515175at2759"/>
<dbReference type="Proteomes" id="UP000799118">
    <property type="component" value="Unassembled WGS sequence"/>
</dbReference>
<keyword evidence="2" id="KW-1185">Reference proteome</keyword>
<evidence type="ECO:0000313" key="1">
    <source>
        <dbReference type="EMBL" id="KAE9403599.1"/>
    </source>
</evidence>
<accession>A0A6A4HYI1</accession>
<sequence>AYYRCLGAYHHQWCYGSLPLRAADRFITLVKQPVNAAIIREEIKSVQGKYGRHEQEPQIPDAPCPYSIFLLACALNIDLEERYIHGGPFRSSLLEAWMGCWDGGLCQHRTSFISFGYDTNDASIPR</sequence>
<reference evidence="1" key="1">
    <citation type="journal article" date="2019" name="Environ. Microbiol.">
        <title>Fungal ecological strategies reflected in gene transcription - a case study of two litter decomposers.</title>
        <authorList>
            <person name="Barbi F."/>
            <person name="Kohler A."/>
            <person name="Barry K."/>
            <person name="Baskaran P."/>
            <person name="Daum C."/>
            <person name="Fauchery L."/>
            <person name="Ihrmark K."/>
            <person name="Kuo A."/>
            <person name="LaButti K."/>
            <person name="Lipzen A."/>
            <person name="Morin E."/>
            <person name="Grigoriev I.V."/>
            <person name="Henrissat B."/>
            <person name="Lindahl B."/>
            <person name="Martin F."/>
        </authorList>
    </citation>
    <scope>NUCLEOTIDE SEQUENCE</scope>
    <source>
        <strain evidence="1">JB14</strain>
    </source>
</reference>
<name>A0A6A4HYI1_9AGAR</name>
<protein>
    <submittedName>
        <fullName evidence="1">Uncharacterized protein</fullName>
    </submittedName>
</protein>
<dbReference type="EMBL" id="ML769423">
    <property type="protein sequence ID" value="KAE9403599.1"/>
    <property type="molecule type" value="Genomic_DNA"/>
</dbReference>
<organism evidence="1 2">
    <name type="scientific">Gymnopus androsaceus JB14</name>
    <dbReference type="NCBI Taxonomy" id="1447944"/>
    <lineage>
        <taxon>Eukaryota</taxon>
        <taxon>Fungi</taxon>
        <taxon>Dikarya</taxon>
        <taxon>Basidiomycota</taxon>
        <taxon>Agaricomycotina</taxon>
        <taxon>Agaricomycetes</taxon>
        <taxon>Agaricomycetidae</taxon>
        <taxon>Agaricales</taxon>
        <taxon>Marasmiineae</taxon>
        <taxon>Omphalotaceae</taxon>
        <taxon>Gymnopus</taxon>
    </lineage>
</organism>
<dbReference type="AlphaFoldDB" id="A0A6A4HYI1"/>
<evidence type="ECO:0000313" key="2">
    <source>
        <dbReference type="Proteomes" id="UP000799118"/>
    </source>
</evidence>
<feature type="non-terminal residue" evidence="1">
    <location>
        <position position="1"/>
    </location>
</feature>